<protein>
    <recommendedName>
        <fullName evidence="2">Lipocalin-like domain-containing protein</fullName>
    </recommendedName>
</protein>
<dbReference type="InterPro" id="IPR024311">
    <property type="entry name" value="Lipocalin-like"/>
</dbReference>
<gene>
    <name evidence="3" type="ORF">FAZ19_15285</name>
</gene>
<dbReference type="EMBL" id="SUKA01000004">
    <property type="protein sequence ID" value="TJY64554.1"/>
    <property type="molecule type" value="Genomic_DNA"/>
</dbReference>
<evidence type="ECO:0000313" key="4">
    <source>
        <dbReference type="Proteomes" id="UP000309872"/>
    </source>
</evidence>
<dbReference type="Proteomes" id="UP000309872">
    <property type="component" value="Unassembled WGS sequence"/>
</dbReference>
<proteinExistence type="predicted"/>
<feature type="domain" description="Lipocalin-like" evidence="2">
    <location>
        <begin position="43"/>
        <end position="139"/>
    </location>
</feature>
<name>A0A4U0H0M1_9SPHI</name>
<feature type="chain" id="PRO_5020651595" description="Lipocalin-like domain-containing protein" evidence="1">
    <location>
        <begin position="21"/>
        <end position="156"/>
    </location>
</feature>
<sequence>MKTIYYPLLLLLILCSGLSACKKNNKEPENEEEKKEKTQEELIVGKWKLVQGYDLNGEDVADDCDKKNILEFFADKKMHWFQYQHHAGNCAEYFYHLRNDVTYKIEGKNLSFHWVVKPEEGTGGGDLTDMTFEVNETRLIIRVTPTHKGTIYQRIN</sequence>
<evidence type="ECO:0000259" key="2">
    <source>
        <dbReference type="Pfam" id="PF13648"/>
    </source>
</evidence>
<dbReference type="OrthoDB" id="1163617at2"/>
<dbReference type="Pfam" id="PF13648">
    <property type="entry name" value="Lipocalin_4"/>
    <property type="match status" value="1"/>
</dbReference>
<accession>A0A4U0H0M1</accession>
<keyword evidence="4" id="KW-1185">Reference proteome</keyword>
<dbReference type="PROSITE" id="PS51257">
    <property type="entry name" value="PROKAR_LIPOPROTEIN"/>
    <property type="match status" value="1"/>
</dbReference>
<comment type="caution">
    <text evidence="3">The sequence shown here is derived from an EMBL/GenBank/DDBJ whole genome shotgun (WGS) entry which is preliminary data.</text>
</comment>
<dbReference type="RefSeq" id="WP_136821615.1">
    <property type="nucleotide sequence ID" value="NZ_BMJX01000004.1"/>
</dbReference>
<evidence type="ECO:0000256" key="1">
    <source>
        <dbReference type="SAM" id="SignalP"/>
    </source>
</evidence>
<keyword evidence="1" id="KW-0732">Signal</keyword>
<organism evidence="3 4">
    <name type="scientific">Sphingobacterium alkalisoli</name>
    <dbReference type="NCBI Taxonomy" id="1874115"/>
    <lineage>
        <taxon>Bacteria</taxon>
        <taxon>Pseudomonadati</taxon>
        <taxon>Bacteroidota</taxon>
        <taxon>Sphingobacteriia</taxon>
        <taxon>Sphingobacteriales</taxon>
        <taxon>Sphingobacteriaceae</taxon>
        <taxon>Sphingobacterium</taxon>
    </lineage>
</organism>
<reference evidence="3 4" key="1">
    <citation type="submission" date="2019-04" db="EMBL/GenBank/DDBJ databases">
        <title>Sphingobacterium olei sp. nov., isolated from oil-contaminated soil.</title>
        <authorList>
            <person name="Liu B."/>
        </authorList>
    </citation>
    <scope>NUCLEOTIDE SEQUENCE [LARGE SCALE GENOMIC DNA]</scope>
    <source>
        <strain evidence="3 4">Y3L14</strain>
    </source>
</reference>
<dbReference type="AlphaFoldDB" id="A0A4U0H0M1"/>
<evidence type="ECO:0000313" key="3">
    <source>
        <dbReference type="EMBL" id="TJY64554.1"/>
    </source>
</evidence>
<feature type="signal peptide" evidence="1">
    <location>
        <begin position="1"/>
        <end position="20"/>
    </location>
</feature>